<protein>
    <recommendedName>
        <fullName evidence="2">tagatose-bisphosphate aldolase</fullName>
        <ecNumber evidence="2">4.1.2.40</ecNumber>
    </recommendedName>
    <alternativeName>
        <fullName evidence="7">D-tagatose-bisphosphate aldolase class II</fullName>
    </alternativeName>
    <alternativeName>
        <fullName evidence="6">Tagatose-bisphosphate aldolase</fullName>
    </alternativeName>
</protein>
<feature type="binding site" evidence="10">
    <location>
        <position position="103"/>
    </location>
    <ligand>
        <name>Zn(2+)</name>
        <dbReference type="ChEBI" id="CHEBI:29105"/>
        <label>2</label>
    </ligand>
</feature>
<evidence type="ECO:0000256" key="4">
    <source>
        <dbReference type="ARBA" id="ARBA00022833"/>
    </source>
</evidence>
<dbReference type="OrthoDB" id="9803995at2"/>
<comment type="pathway">
    <text evidence="1">Carbohydrate metabolism; D-tagatose 6-phosphate degradation; D-glyceraldehyde 3-phosphate and glycerone phosphate from D-tagatose 6-phosphate: step 2/2.</text>
</comment>
<evidence type="ECO:0000313" key="12">
    <source>
        <dbReference type="Proteomes" id="UP000241639"/>
    </source>
</evidence>
<feature type="binding site" evidence="10">
    <location>
        <position position="82"/>
    </location>
    <ligand>
        <name>Zn(2+)</name>
        <dbReference type="ChEBI" id="CHEBI:29105"/>
        <label>1</label>
        <note>catalytic</note>
    </ligand>
</feature>
<dbReference type="PIRSF" id="PIRSF001359">
    <property type="entry name" value="F_bP_aldolase_II"/>
    <property type="match status" value="1"/>
</dbReference>
<dbReference type="NCBIfam" id="TIGR01858">
    <property type="entry name" value="tag_bisphos_ald"/>
    <property type="match status" value="1"/>
</dbReference>
<evidence type="ECO:0000256" key="7">
    <source>
        <dbReference type="ARBA" id="ARBA00032933"/>
    </source>
</evidence>
<dbReference type="InterPro" id="IPR000771">
    <property type="entry name" value="FBA_II"/>
</dbReference>
<evidence type="ECO:0000256" key="6">
    <source>
        <dbReference type="ARBA" id="ARBA00031246"/>
    </source>
</evidence>
<feature type="binding site" evidence="10">
    <location>
        <position position="179"/>
    </location>
    <ligand>
        <name>Zn(2+)</name>
        <dbReference type="ChEBI" id="CHEBI:29105"/>
        <label>1</label>
        <note>catalytic</note>
    </ligand>
</feature>
<gene>
    <name evidence="11" type="ORF">C8J48_2151</name>
</gene>
<sequence length="290" mass="31592">MLVNTKEMLKDAQKNGYAVPAFNVHNLETVQVITETANALGSPVILAATPGTFHYAGRDFIQSLAETAATRYAVPIALHLDHHERLKDIQESLRLGTKSVMIDASHHPFAQNVDIVREVVECAHAYGATVEAELGRLGGQEDDLVVDEADSYYTDPAAAQEFVERTGIDSLAVAIGTAHGLYQAEPRLDLDRLAEIHDRVDVPLVLHGASGISPAEVQKCIQLGCCKVNIATDLKIPFADALKSYFREHPEASDPRKYMEPAKQAMAAIVAEKIRMCKSDGRIPVEAQIS</sequence>
<keyword evidence="3 10" id="KW-0479">Metal-binding</keyword>
<dbReference type="CDD" id="cd00947">
    <property type="entry name" value="TBP_aldolase_IIB"/>
    <property type="match status" value="1"/>
</dbReference>
<evidence type="ECO:0000256" key="2">
    <source>
        <dbReference type="ARBA" id="ARBA00012905"/>
    </source>
</evidence>
<dbReference type="Pfam" id="PF01116">
    <property type="entry name" value="F_bP_aldolase"/>
    <property type="match status" value="1"/>
</dbReference>
<evidence type="ECO:0000256" key="10">
    <source>
        <dbReference type="PIRSR" id="PIRSR001359-3"/>
    </source>
</evidence>
<dbReference type="GO" id="GO:0005975">
    <property type="term" value="P:carbohydrate metabolic process"/>
    <property type="evidence" value="ECO:0007669"/>
    <property type="project" value="InterPro"/>
</dbReference>
<evidence type="ECO:0000256" key="5">
    <source>
        <dbReference type="ARBA" id="ARBA00023239"/>
    </source>
</evidence>
<dbReference type="InterPro" id="IPR013785">
    <property type="entry name" value="Aldolase_TIM"/>
</dbReference>
<comment type="cofactor">
    <cofactor evidence="10">
        <name>Zn(2+)</name>
        <dbReference type="ChEBI" id="CHEBI:29105"/>
    </cofactor>
    <text evidence="10">Binds 2 Zn(2+) ions per subunit. One is catalytic and the other provides a structural contribution.</text>
</comment>
<dbReference type="FunFam" id="3.20.20.70:FF:000043">
    <property type="entry name" value="D-tagatose-1,6-bisphosphate aldolase subunit GatY"/>
    <property type="match status" value="1"/>
</dbReference>
<evidence type="ECO:0000256" key="8">
    <source>
        <dbReference type="PIRSR" id="PIRSR001359-1"/>
    </source>
</evidence>
<proteinExistence type="predicted"/>
<feature type="active site" description="Proton donor" evidence="8">
    <location>
        <position position="81"/>
    </location>
</feature>
<accession>A0A2T4ZCA4</accession>
<dbReference type="UniPathway" id="UPA00704">
    <property type="reaction ID" value="UER00716"/>
</dbReference>
<keyword evidence="5" id="KW-0456">Lyase</keyword>
<feature type="binding site" evidence="9">
    <location>
        <position position="180"/>
    </location>
    <ligand>
        <name>dihydroxyacetone phosphate</name>
        <dbReference type="ChEBI" id="CHEBI:57642"/>
    </ligand>
</feature>
<dbReference type="Gene3D" id="3.20.20.70">
    <property type="entry name" value="Aldolase class I"/>
    <property type="match status" value="1"/>
</dbReference>
<dbReference type="NCBIfam" id="TIGR00167">
    <property type="entry name" value="cbbA"/>
    <property type="match status" value="1"/>
</dbReference>
<keyword evidence="4 10" id="KW-0862">Zinc</keyword>
<dbReference type="PANTHER" id="PTHR30304:SF0">
    <property type="entry name" value="D-TAGATOSE-1,6-BISPHOSPHATE ALDOLASE SUBUNIT GATY-RELATED"/>
    <property type="match status" value="1"/>
</dbReference>
<dbReference type="PANTHER" id="PTHR30304">
    <property type="entry name" value="D-TAGATOSE-1,6-BISPHOSPHATE ALDOLASE"/>
    <property type="match status" value="1"/>
</dbReference>
<dbReference type="RefSeq" id="WP_107726588.1">
    <property type="nucleotide sequence ID" value="NZ_PZZP01000001.1"/>
</dbReference>
<dbReference type="SUPFAM" id="SSF51569">
    <property type="entry name" value="Aldolase"/>
    <property type="match status" value="1"/>
</dbReference>
<keyword evidence="12" id="KW-1185">Reference proteome</keyword>
<evidence type="ECO:0000313" key="11">
    <source>
        <dbReference type="EMBL" id="PTM59527.1"/>
    </source>
</evidence>
<dbReference type="NCBIfam" id="NF006626">
    <property type="entry name" value="PRK09195.1"/>
    <property type="match status" value="1"/>
</dbReference>
<comment type="caution">
    <text evidence="11">The sequence shown here is derived from an EMBL/GenBank/DDBJ whole genome shotgun (WGS) entry which is preliminary data.</text>
</comment>
<feature type="binding site" evidence="9">
    <location>
        <begin position="208"/>
        <end position="210"/>
    </location>
    <ligand>
        <name>dihydroxyacetone phosphate</name>
        <dbReference type="ChEBI" id="CHEBI:57642"/>
    </ligand>
</feature>
<dbReference type="GO" id="GO:0009025">
    <property type="term" value="F:tagatose-bisphosphate aldolase activity"/>
    <property type="evidence" value="ECO:0007669"/>
    <property type="project" value="UniProtKB-EC"/>
</dbReference>
<dbReference type="EMBL" id="PZZP01000001">
    <property type="protein sequence ID" value="PTM59527.1"/>
    <property type="molecule type" value="Genomic_DNA"/>
</dbReference>
<organism evidence="11 12">
    <name type="scientific">Desmospora activa DSM 45169</name>
    <dbReference type="NCBI Taxonomy" id="1121389"/>
    <lineage>
        <taxon>Bacteria</taxon>
        <taxon>Bacillati</taxon>
        <taxon>Bacillota</taxon>
        <taxon>Bacilli</taxon>
        <taxon>Bacillales</taxon>
        <taxon>Thermoactinomycetaceae</taxon>
        <taxon>Desmospora</taxon>
    </lineage>
</organism>
<dbReference type="EC" id="4.1.2.40" evidence="2"/>
<feature type="binding site" evidence="10">
    <location>
        <position position="133"/>
    </location>
    <ligand>
        <name>Zn(2+)</name>
        <dbReference type="ChEBI" id="CHEBI:29105"/>
        <label>2</label>
    </ligand>
</feature>
<dbReference type="GO" id="GO:2001059">
    <property type="term" value="P:D-tagatose 6-phosphate catabolic process"/>
    <property type="evidence" value="ECO:0007669"/>
    <property type="project" value="UniProtKB-UniPathway"/>
</dbReference>
<evidence type="ECO:0000256" key="3">
    <source>
        <dbReference type="ARBA" id="ARBA00022723"/>
    </source>
</evidence>
<dbReference type="AlphaFoldDB" id="A0A2T4ZCA4"/>
<reference evidence="11 12" key="1">
    <citation type="submission" date="2018-04" db="EMBL/GenBank/DDBJ databases">
        <title>Genomic Encyclopedia of Archaeal and Bacterial Type Strains, Phase II (KMG-II): from individual species to whole genera.</title>
        <authorList>
            <person name="Goeker M."/>
        </authorList>
    </citation>
    <scope>NUCLEOTIDE SEQUENCE [LARGE SCALE GENOMIC DNA]</scope>
    <source>
        <strain evidence="11 12">DSM 45169</strain>
    </source>
</reference>
<dbReference type="Proteomes" id="UP000241639">
    <property type="component" value="Unassembled WGS sequence"/>
</dbReference>
<dbReference type="InterPro" id="IPR011288">
    <property type="entry name" value="TagBP_ald_KbaY/GatY"/>
</dbReference>
<feature type="binding site" evidence="10">
    <location>
        <position position="207"/>
    </location>
    <ligand>
        <name>Zn(2+)</name>
        <dbReference type="ChEBI" id="CHEBI:29105"/>
        <label>1</label>
        <note>catalytic</note>
    </ligand>
</feature>
<dbReference type="PROSITE" id="PS00806">
    <property type="entry name" value="ALDOLASE_CLASS_II_2"/>
    <property type="match status" value="1"/>
</dbReference>
<evidence type="ECO:0000256" key="1">
    <source>
        <dbReference type="ARBA" id="ARBA00005191"/>
    </source>
</evidence>
<name>A0A2T4ZCA4_9BACL</name>
<dbReference type="GO" id="GO:0008270">
    <property type="term" value="F:zinc ion binding"/>
    <property type="evidence" value="ECO:0007669"/>
    <property type="project" value="InterPro"/>
</dbReference>
<dbReference type="PROSITE" id="PS00602">
    <property type="entry name" value="ALDOLASE_CLASS_II_1"/>
    <property type="match status" value="1"/>
</dbReference>
<feature type="binding site" evidence="9">
    <location>
        <begin position="229"/>
        <end position="232"/>
    </location>
    <ligand>
        <name>dihydroxyacetone phosphate</name>
        <dbReference type="ChEBI" id="CHEBI:57642"/>
    </ligand>
</feature>
<dbReference type="NCBIfam" id="NF009374">
    <property type="entry name" value="PRK12737.1"/>
    <property type="match status" value="1"/>
</dbReference>
<evidence type="ECO:0000256" key="9">
    <source>
        <dbReference type="PIRSR" id="PIRSR001359-2"/>
    </source>
</evidence>
<dbReference type="InterPro" id="IPR050246">
    <property type="entry name" value="Class_II_FBP_aldolase"/>
</dbReference>